<feature type="domain" description="Chalcone/stilbene synthase N-terminal" evidence="9">
    <location>
        <begin position="7"/>
        <end position="101"/>
    </location>
</feature>
<evidence type="ECO:0000256" key="7">
    <source>
        <dbReference type="ARBA" id="ARBA00023315"/>
    </source>
</evidence>
<evidence type="ECO:0000313" key="11">
    <source>
        <dbReference type="EMBL" id="KAK7405985.1"/>
    </source>
</evidence>
<dbReference type="Pfam" id="PF00195">
    <property type="entry name" value="Chal_sti_synt_N"/>
    <property type="match status" value="1"/>
</dbReference>
<gene>
    <name evidence="11" type="ORF">VNO78_07597</name>
</gene>
<evidence type="ECO:0000256" key="6">
    <source>
        <dbReference type="ARBA" id="ARBA00023241"/>
    </source>
</evidence>
<dbReference type="SUPFAM" id="SSF53901">
    <property type="entry name" value="Thiolase-like"/>
    <property type="match status" value="2"/>
</dbReference>
<dbReference type="EC" id="2.3.1.74" evidence="4"/>
<evidence type="ECO:0000259" key="9">
    <source>
        <dbReference type="Pfam" id="PF00195"/>
    </source>
</evidence>
<keyword evidence="12" id="KW-1185">Reference proteome</keyword>
<evidence type="ECO:0000256" key="2">
    <source>
        <dbReference type="ARBA" id="ARBA00004966"/>
    </source>
</evidence>
<dbReference type="Gene3D" id="3.40.47.10">
    <property type="match status" value="3"/>
</dbReference>
<evidence type="ECO:0000256" key="4">
    <source>
        <dbReference type="ARBA" id="ARBA00012975"/>
    </source>
</evidence>
<evidence type="ECO:0000313" key="12">
    <source>
        <dbReference type="Proteomes" id="UP001386955"/>
    </source>
</evidence>
<accession>A0AAN9XS22</accession>
<organism evidence="11 12">
    <name type="scientific">Psophocarpus tetragonolobus</name>
    <name type="common">Winged bean</name>
    <name type="synonym">Dolichos tetragonolobus</name>
    <dbReference type="NCBI Taxonomy" id="3891"/>
    <lineage>
        <taxon>Eukaryota</taxon>
        <taxon>Viridiplantae</taxon>
        <taxon>Streptophyta</taxon>
        <taxon>Embryophyta</taxon>
        <taxon>Tracheophyta</taxon>
        <taxon>Spermatophyta</taxon>
        <taxon>Magnoliopsida</taxon>
        <taxon>eudicotyledons</taxon>
        <taxon>Gunneridae</taxon>
        <taxon>Pentapetalae</taxon>
        <taxon>rosids</taxon>
        <taxon>fabids</taxon>
        <taxon>Fabales</taxon>
        <taxon>Fabaceae</taxon>
        <taxon>Papilionoideae</taxon>
        <taxon>50 kb inversion clade</taxon>
        <taxon>NPAAA clade</taxon>
        <taxon>indigoferoid/millettioid clade</taxon>
        <taxon>Phaseoleae</taxon>
        <taxon>Psophocarpus</taxon>
    </lineage>
</organism>
<protein>
    <recommendedName>
        <fullName evidence="4">chalcone synthase</fullName>
        <ecNumber evidence="4">2.3.1.74</ecNumber>
    </recommendedName>
</protein>
<evidence type="ECO:0000256" key="1">
    <source>
        <dbReference type="ARBA" id="ARBA00002969"/>
    </source>
</evidence>
<dbReference type="PANTHER" id="PTHR11877">
    <property type="entry name" value="HYDROXYMETHYLGLUTARYL-COA SYNTHASE"/>
    <property type="match status" value="1"/>
</dbReference>
<dbReference type="Proteomes" id="UP001386955">
    <property type="component" value="Unassembled WGS sequence"/>
</dbReference>
<name>A0AAN9XS22_PSOTE</name>
<evidence type="ECO:0000259" key="10">
    <source>
        <dbReference type="Pfam" id="PF02797"/>
    </source>
</evidence>
<evidence type="ECO:0000256" key="8">
    <source>
        <dbReference type="RuleBase" id="RU003633"/>
    </source>
</evidence>
<dbReference type="InterPro" id="IPR016039">
    <property type="entry name" value="Thiolase-like"/>
</dbReference>
<dbReference type="PANTHER" id="PTHR11877:SF14">
    <property type="entry name" value="CHALCONE SYNTHASE"/>
    <property type="match status" value="1"/>
</dbReference>
<dbReference type="InterPro" id="IPR012328">
    <property type="entry name" value="Chalcone/stilbene_synt_C"/>
</dbReference>
<evidence type="ECO:0000256" key="5">
    <source>
        <dbReference type="ARBA" id="ARBA00022679"/>
    </source>
</evidence>
<comment type="function">
    <text evidence="1">The primary product of this enzyme is 4,2',4',6'-tetrahydroxychalcone (also termed naringenin-chalcone or chalcone) which can under specific conditions spontaneously isomerize into naringenin.</text>
</comment>
<sequence>MVSVADICKAQRAEGPATVLAIGTANPPNCVDQSTYPDYYFRITNSEHMTDLKRKFKRMCDKSMIKKRYMYLTEEILKENPNLCAYMGTSLDARQDMVVVERLMMYPQGCSAGGMVLRMAKDLAENNKGARVLLRSLLATFVKLAIAPNSEGAIDGHLREIGLTFHLLKDVPGIVSKNIDKTLFEVFNPLNISDYNSIFWIVHPGGPAILDQVEQKLGLKPEKMKVTREVLSEYVSPSRSRTVTQHPTHSHQATTVSLSLHRVALHRVAAPHYVADKEPQVVYQKDVKYILVLDVEYREENKLCLLWPLACTSMTFASLEAQILSNGKDWIEGTLMKLNPYQC</sequence>
<reference evidence="11 12" key="1">
    <citation type="submission" date="2024-01" db="EMBL/GenBank/DDBJ databases">
        <title>The genomes of 5 underutilized Papilionoideae crops provide insights into root nodulation and disease resistanc.</title>
        <authorList>
            <person name="Jiang F."/>
        </authorList>
    </citation>
    <scope>NUCLEOTIDE SEQUENCE [LARGE SCALE GENOMIC DNA]</scope>
    <source>
        <strain evidence="11">DUOXIRENSHENG_FW03</strain>
        <tissue evidence="11">Leaves</tissue>
    </source>
</reference>
<feature type="domain" description="Chalcone/stilbene synthase C-terminal" evidence="10">
    <location>
        <begin position="145"/>
        <end position="236"/>
    </location>
</feature>
<dbReference type="InterPro" id="IPR011141">
    <property type="entry name" value="Polyketide_synthase_type-III"/>
</dbReference>
<dbReference type="GO" id="GO:0016210">
    <property type="term" value="F:naringenin-chalcone synthase activity"/>
    <property type="evidence" value="ECO:0007669"/>
    <property type="project" value="UniProtKB-EC"/>
</dbReference>
<dbReference type="GO" id="GO:0030639">
    <property type="term" value="P:polyketide biosynthetic process"/>
    <property type="evidence" value="ECO:0007669"/>
    <property type="project" value="TreeGrafter"/>
</dbReference>
<proteinExistence type="inferred from homology"/>
<comment type="similarity">
    <text evidence="3 8">Belongs to the thiolase-like superfamily. Chalcone/stilbene synthases family.</text>
</comment>
<keyword evidence="7 8" id="KW-0012">Acyltransferase</keyword>
<dbReference type="Pfam" id="PF02797">
    <property type="entry name" value="Chal_sti_synt_C"/>
    <property type="match status" value="1"/>
</dbReference>
<dbReference type="InterPro" id="IPR001099">
    <property type="entry name" value="Chalcone/stilbene_synt_N"/>
</dbReference>
<dbReference type="EMBL" id="JAYMYS010000002">
    <property type="protein sequence ID" value="KAK7405985.1"/>
    <property type="molecule type" value="Genomic_DNA"/>
</dbReference>
<dbReference type="GO" id="GO:0009813">
    <property type="term" value="P:flavonoid biosynthetic process"/>
    <property type="evidence" value="ECO:0007669"/>
    <property type="project" value="UniProtKB-KW"/>
</dbReference>
<keyword evidence="6" id="KW-0284">Flavonoid biosynthesis</keyword>
<evidence type="ECO:0000256" key="3">
    <source>
        <dbReference type="ARBA" id="ARBA00005531"/>
    </source>
</evidence>
<comment type="caution">
    <text evidence="11">The sequence shown here is derived from an EMBL/GenBank/DDBJ whole genome shotgun (WGS) entry which is preliminary data.</text>
</comment>
<comment type="pathway">
    <text evidence="2">Secondary metabolite biosynthesis; flavonoid biosynthesis.</text>
</comment>
<keyword evidence="5 8" id="KW-0808">Transferase</keyword>
<dbReference type="AlphaFoldDB" id="A0AAN9XS22"/>